<dbReference type="InterPro" id="IPR042103">
    <property type="entry name" value="SerRS_1_N_sf"/>
</dbReference>
<name>A0A161M3W5_TRIIF</name>
<dbReference type="Gene3D" id="1.10.287.40">
    <property type="entry name" value="Serine-tRNA synthetase, tRNA binding domain"/>
    <property type="match status" value="1"/>
</dbReference>
<proteinExistence type="predicted"/>
<feature type="coiled-coil region" evidence="1">
    <location>
        <begin position="85"/>
        <end position="112"/>
    </location>
</feature>
<sequence length="144" mass="17330">YVLRKKKIYSMLSNFRFCNQFFKNFSFVRYYSQNNLNRNKTIYAVLKPYLDFDERLENLEKLEKGIKLRGLDINLSSLITKWKHYKNLKDDIKKLEKERVRIADELMQIKASADAEKIRSLKFSGINIREDLKKLKIVLSQLEE</sequence>
<dbReference type="InterPro" id="IPR010978">
    <property type="entry name" value="tRNA-bd_arm"/>
</dbReference>
<evidence type="ECO:0000256" key="1">
    <source>
        <dbReference type="SAM" id="Coils"/>
    </source>
</evidence>
<dbReference type="GO" id="GO:0004828">
    <property type="term" value="F:serine-tRNA ligase activity"/>
    <property type="evidence" value="ECO:0007669"/>
    <property type="project" value="UniProtKB-EC"/>
</dbReference>
<dbReference type="GO" id="GO:0000166">
    <property type="term" value="F:nucleotide binding"/>
    <property type="evidence" value="ECO:0007669"/>
    <property type="project" value="InterPro"/>
</dbReference>
<feature type="non-terminal residue" evidence="2">
    <location>
        <position position="1"/>
    </location>
</feature>
<dbReference type="AlphaFoldDB" id="A0A161M3W5"/>
<dbReference type="EC" id="6.1.1.11" evidence="2"/>
<accession>A0A161M3W5</accession>
<dbReference type="SUPFAM" id="SSF46589">
    <property type="entry name" value="tRNA-binding arm"/>
    <property type="match status" value="1"/>
</dbReference>
<evidence type="ECO:0000313" key="2">
    <source>
        <dbReference type="EMBL" id="JAR98834.1"/>
    </source>
</evidence>
<dbReference type="EMBL" id="GEMB01004444">
    <property type="protein sequence ID" value="JAR98834.1"/>
    <property type="molecule type" value="Transcribed_RNA"/>
</dbReference>
<protein>
    <submittedName>
        <fullName evidence="2">Zinc finger protein 593</fullName>
        <ecNumber evidence="2">6.1.1.11</ecNumber>
    </submittedName>
</protein>
<reference evidence="2" key="1">
    <citation type="submission" date="2016-04" db="EMBL/GenBank/DDBJ databases">
        <authorList>
            <person name="Calderon-Fernandez G.M.Sr."/>
        </authorList>
    </citation>
    <scope>NUCLEOTIDE SEQUENCE</scope>
    <source>
        <strain evidence="2">Int1</strain>
        <tissue evidence="2">Integument</tissue>
    </source>
</reference>
<feature type="non-terminal residue" evidence="2">
    <location>
        <position position="144"/>
    </location>
</feature>
<reference evidence="2" key="2">
    <citation type="journal article" date="2017" name="J. Med. Entomol.">
        <title>Transcriptome Analysis of the Triatoma infestans (Hemiptera: Reduviidae) Integument.</title>
        <authorList>
            <person name="Calderon-Fernandez G.M."/>
            <person name="Moriconi D.E."/>
            <person name="Dulbecco A.B."/>
            <person name="Juarez M.P."/>
        </authorList>
    </citation>
    <scope>NUCLEOTIDE SEQUENCE</scope>
    <source>
        <strain evidence="2">Int1</strain>
        <tissue evidence="2">Integument</tissue>
    </source>
</reference>
<organism evidence="2">
    <name type="scientific">Triatoma infestans</name>
    <name type="common">Assassin bug</name>
    <dbReference type="NCBI Taxonomy" id="30076"/>
    <lineage>
        <taxon>Eukaryota</taxon>
        <taxon>Metazoa</taxon>
        <taxon>Ecdysozoa</taxon>
        <taxon>Arthropoda</taxon>
        <taxon>Hexapoda</taxon>
        <taxon>Insecta</taxon>
        <taxon>Pterygota</taxon>
        <taxon>Neoptera</taxon>
        <taxon>Paraneoptera</taxon>
        <taxon>Hemiptera</taxon>
        <taxon>Heteroptera</taxon>
        <taxon>Panheteroptera</taxon>
        <taxon>Cimicomorpha</taxon>
        <taxon>Reduviidae</taxon>
        <taxon>Triatominae</taxon>
        <taxon>Triatoma</taxon>
    </lineage>
</organism>
<keyword evidence="1" id="KW-0175">Coiled coil</keyword>
<keyword evidence="2" id="KW-0436">Ligase</keyword>